<evidence type="ECO:0000256" key="3">
    <source>
        <dbReference type="ARBA" id="ARBA00022771"/>
    </source>
</evidence>
<sequence>MWPCGTCGREFDAGWDGGFEARDQHCRALGHSIPHFERNYAYECSCCDGRFKTDAKRKDHEHSDHLYCAECDRDFDNWNNIQQHLNSSRHRASGIQCPFCKKTCRTATGLTHHLERGGCPNAPLDRDRLYRAVRERDPQGIISNKFLEWYGSRTFEATEMSFNTNLNAYECYLCHRLFDALTSLNAHLSSPRHQQNLYHCPSRSCHKEFTTLAGLINHLESESCGYIRFQAVQNGIHHLVSSSTDHLVREV</sequence>
<keyword evidence="8" id="KW-1185">Reference proteome</keyword>
<reference evidence="7" key="1">
    <citation type="journal article" date="2021" name="Nat. Commun.">
        <title>Genetic determinants of endophytism in the Arabidopsis root mycobiome.</title>
        <authorList>
            <person name="Mesny F."/>
            <person name="Miyauchi S."/>
            <person name="Thiergart T."/>
            <person name="Pickel B."/>
            <person name="Atanasova L."/>
            <person name="Karlsson M."/>
            <person name="Huettel B."/>
            <person name="Barry K.W."/>
            <person name="Haridas S."/>
            <person name="Chen C."/>
            <person name="Bauer D."/>
            <person name="Andreopoulos W."/>
            <person name="Pangilinan J."/>
            <person name="LaButti K."/>
            <person name="Riley R."/>
            <person name="Lipzen A."/>
            <person name="Clum A."/>
            <person name="Drula E."/>
            <person name="Henrissat B."/>
            <person name="Kohler A."/>
            <person name="Grigoriev I.V."/>
            <person name="Martin F.M."/>
            <person name="Hacquard S."/>
        </authorList>
    </citation>
    <scope>NUCLEOTIDE SEQUENCE</scope>
    <source>
        <strain evidence="7">MPI-CAGE-AT-0021</strain>
    </source>
</reference>
<keyword evidence="3 5" id="KW-0863">Zinc-finger</keyword>
<evidence type="ECO:0000313" key="7">
    <source>
        <dbReference type="EMBL" id="KAH7150369.1"/>
    </source>
</evidence>
<feature type="domain" description="C2H2-type" evidence="6">
    <location>
        <begin position="169"/>
        <end position="193"/>
    </location>
</feature>
<dbReference type="PROSITE" id="PS50157">
    <property type="entry name" value="ZINC_FINGER_C2H2_2"/>
    <property type="match status" value="1"/>
</dbReference>
<gene>
    <name evidence="7" type="ORF">B0J13DRAFT_287648</name>
</gene>
<dbReference type="PANTHER" id="PTHR24409">
    <property type="entry name" value="ZINC FINGER PROTEIN 142"/>
    <property type="match status" value="1"/>
</dbReference>
<evidence type="ECO:0000256" key="1">
    <source>
        <dbReference type="ARBA" id="ARBA00022723"/>
    </source>
</evidence>
<comment type="caution">
    <text evidence="7">The sequence shown here is derived from an EMBL/GenBank/DDBJ whole genome shotgun (WGS) entry which is preliminary data.</text>
</comment>
<keyword evidence="2" id="KW-0677">Repeat</keyword>
<dbReference type="AlphaFoldDB" id="A0A9P9F2G7"/>
<dbReference type="InterPro" id="IPR013087">
    <property type="entry name" value="Znf_C2H2_type"/>
</dbReference>
<dbReference type="OrthoDB" id="6077919at2759"/>
<dbReference type="InterPro" id="IPR036236">
    <property type="entry name" value="Znf_C2H2_sf"/>
</dbReference>
<evidence type="ECO:0000256" key="2">
    <source>
        <dbReference type="ARBA" id="ARBA00022737"/>
    </source>
</evidence>
<keyword evidence="4" id="KW-0862">Zinc</keyword>
<protein>
    <recommendedName>
        <fullName evidence="6">C2H2-type domain-containing protein</fullName>
    </recommendedName>
</protein>
<accession>A0A9P9F2G7</accession>
<dbReference type="PANTHER" id="PTHR24409:SF356">
    <property type="entry name" value="C2H2 FINGER DOMAIN TRANSCRIPTION FACTOR (EUROFUNG)"/>
    <property type="match status" value="1"/>
</dbReference>
<dbReference type="InterPro" id="IPR022755">
    <property type="entry name" value="Znf_C2H2_jaz"/>
</dbReference>
<dbReference type="Gene3D" id="3.30.160.60">
    <property type="entry name" value="Classic Zinc Finger"/>
    <property type="match status" value="2"/>
</dbReference>
<dbReference type="PROSITE" id="PS00028">
    <property type="entry name" value="ZINC_FINGER_C2H2_1"/>
    <property type="match status" value="2"/>
</dbReference>
<dbReference type="GO" id="GO:0008270">
    <property type="term" value="F:zinc ion binding"/>
    <property type="evidence" value="ECO:0007669"/>
    <property type="project" value="UniProtKB-KW"/>
</dbReference>
<evidence type="ECO:0000313" key="8">
    <source>
        <dbReference type="Proteomes" id="UP000717696"/>
    </source>
</evidence>
<dbReference type="Pfam" id="PF12171">
    <property type="entry name" value="zf-C2H2_jaz"/>
    <property type="match status" value="1"/>
</dbReference>
<name>A0A9P9F2G7_9HYPO</name>
<evidence type="ECO:0000259" key="6">
    <source>
        <dbReference type="PROSITE" id="PS50157"/>
    </source>
</evidence>
<dbReference type="GO" id="GO:0005634">
    <property type="term" value="C:nucleus"/>
    <property type="evidence" value="ECO:0007669"/>
    <property type="project" value="TreeGrafter"/>
</dbReference>
<dbReference type="Pfam" id="PF12874">
    <property type="entry name" value="zf-met"/>
    <property type="match status" value="1"/>
</dbReference>
<organism evidence="7 8">
    <name type="scientific">Dactylonectria estremocensis</name>
    <dbReference type="NCBI Taxonomy" id="1079267"/>
    <lineage>
        <taxon>Eukaryota</taxon>
        <taxon>Fungi</taxon>
        <taxon>Dikarya</taxon>
        <taxon>Ascomycota</taxon>
        <taxon>Pezizomycotina</taxon>
        <taxon>Sordariomycetes</taxon>
        <taxon>Hypocreomycetidae</taxon>
        <taxon>Hypocreales</taxon>
        <taxon>Nectriaceae</taxon>
        <taxon>Dactylonectria</taxon>
    </lineage>
</organism>
<keyword evidence="1" id="KW-0479">Metal-binding</keyword>
<dbReference type="GO" id="GO:0000977">
    <property type="term" value="F:RNA polymerase II transcription regulatory region sequence-specific DNA binding"/>
    <property type="evidence" value="ECO:0007669"/>
    <property type="project" value="TreeGrafter"/>
</dbReference>
<dbReference type="EMBL" id="JAGMUU010000006">
    <property type="protein sequence ID" value="KAH7150369.1"/>
    <property type="molecule type" value="Genomic_DNA"/>
</dbReference>
<dbReference type="SMART" id="SM00355">
    <property type="entry name" value="ZnF_C2H2"/>
    <property type="match status" value="5"/>
</dbReference>
<evidence type="ECO:0000256" key="5">
    <source>
        <dbReference type="PROSITE-ProRule" id="PRU00042"/>
    </source>
</evidence>
<evidence type="ECO:0000256" key="4">
    <source>
        <dbReference type="ARBA" id="ARBA00022833"/>
    </source>
</evidence>
<proteinExistence type="predicted"/>
<dbReference type="SUPFAM" id="SSF57667">
    <property type="entry name" value="beta-beta-alpha zinc fingers"/>
    <property type="match status" value="2"/>
</dbReference>
<dbReference type="GO" id="GO:0000981">
    <property type="term" value="F:DNA-binding transcription factor activity, RNA polymerase II-specific"/>
    <property type="evidence" value="ECO:0007669"/>
    <property type="project" value="TreeGrafter"/>
</dbReference>
<dbReference type="Proteomes" id="UP000717696">
    <property type="component" value="Unassembled WGS sequence"/>
</dbReference>